<dbReference type="Proteomes" id="UP000288216">
    <property type="component" value="Unassembled WGS sequence"/>
</dbReference>
<gene>
    <name evidence="1" type="ORF">scyTo_0022819</name>
</gene>
<comment type="caution">
    <text evidence="1">The sequence shown here is derived from an EMBL/GenBank/DDBJ whole genome shotgun (WGS) entry which is preliminary data.</text>
</comment>
<keyword evidence="2" id="KW-1185">Reference proteome</keyword>
<dbReference type="STRING" id="75743.A0A401Q8D8"/>
<dbReference type="OrthoDB" id="10258119at2759"/>
<protein>
    <submittedName>
        <fullName evidence="1">Uncharacterized protein</fullName>
    </submittedName>
</protein>
<reference evidence="1 2" key="1">
    <citation type="journal article" date="2018" name="Nat. Ecol. Evol.">
        <title>Shark genomes provide insights into elasmobranch evolution and the origin of vertebrates.</title>
        <authorList>
            <person name="Hara Y"/>
            <person name="Yamaguchi K"/>
            <person name="Onimaru K"/>
            <person name="Kadota M"/>
            <person name="Koyanagi M"/>
            <person name="Keeley SD"/>
            <person name="Tatsumi K"/>
            <person name="Tanaka K"/>
            <person name="Motone F"/>
            <person name="Kageyama Y"/>
            <person name="Nozu R"/>
            <person name="Adachi N"/>
            <person name="Nishimura O"/>
            <person name="Nakagawa R"/>
            <person name="Tanegashima C"/>
            <person name="Kiyatake I"/>
            <person name="Matsumoto R"/>
            <person name="Murakumo K"/>
            <person name="Nishida K"/>
            <person name="Terakita A"/>
            <person name="Kuratani S"/>
            <person name="Sato K"/>
            <person name="Hyodo S Kuraku.S."/>
        </authorList>
    </citation>
    <scope>NUCLEOTIDE SEQUENCE [LARGE SCALE GENOMIC DNA]</scope>
</reference>
<dbReference type="AlphaFoldDB" id="A0A401Q8D8"/>
<organism evidence="1 2">
    <name type="scientific">Scyliorhinus torazame</name>
    <name type="common">Cloudy catshark</name>
    <name type="synonym">Catulus torazame</name>
    <dbReference type="NCBI Taxonomy" id="75743"/>
    <lineage>
        <taxon>Eukaryota</taxon>
        <taxon>Metazoa</taxon>
        <taxon>Chordata</taxon>
        <taxon>Craniata</taxon>
        <taxon>Vertebrata</taxon>
        <taxon>Chondrichthyes</taxon>
        <taxon>Elasmobranchii</taxon>
        <taxon>Galeomorphii</taxon>
        <taxon>Galeoidea</taxon>
        <taxon>Carcharhiniformes</taxon>
        <taxon>Scyliorhinidae</taxon>
        <taxon>Scyliorhinus</taxon>
    </lineage>
</organism>
<dbReference type="InterPro" id="IPR014751">
    <property type="entry name" value="XRCC4-like_C"/>
</dbReference>
<accession>A0A401Q8D8</accession>
<evidence type="ECO:0000313" key="1">
    <source>
        <dbReference type="EMBL" id="GCB81648.1"/>
    </source>
</evidence>
<name>A0A401Q8D8_SCYTO</name>
<dbReference type="EMBL" id="BFAA01024258">
    <property type="protein sequence ID" value="GCB81648.1"/>
    <property type="molecule type" value="Genomic_DNA"/>
</dbReference>
<sequence>LTGLLINRISFSVQGALEHEETKTLRIQLELSQIKAEIERKLAEKDEEIDTLR</sequence>
<proteinExistence type="predicted"/>
<dbReference type="Gene3D" id="1.20.5.370">
    <property type="match status" value="1"/>
</dbReference>
<feature type="non-terminal residue" evidence="1">
    <location>
        <position position="1"/>
    </location>
</feature>
<evidence type="ECO:0000313" key="2">
    <source>
        <dbReference type="Proteomes" id="UP000288216"/>
    </source>
</evidence>